<proteinExistence type="predicted"/>
<reference evidence="2 3" key="1">
    <citation type="journal article" date="2014" name="Nat. Genet.">
        <title>Genome sequence of the hot pepper provides insights into the evolution of pungency in Capsicum species.</title>
        <authorList>
            <person name="Kim S."/>
            <person name="Park M."/>
            <person name="Yeom S.I."/>
            <person name="Kim Y.M."/>
            <person name="Lee J.M."/>
            <person name="Lee H.A."/>
            <person name="Seo E."/>
            <person name="Choi J."/>
            <person name="Cheong K."/>
            <person name="Kim K.T."/>
            <person name="Jung K."/>
            <person name="Lee G.W."/>
            <person name="Oh S.K."/>
            <person name="Bae C."/>
            <person name="Kim S.B."/>
            <person name="Lee H.Y."/>
            <person name="Kim S.Y."/>
            <person name="Kim M.S."/>
            <person name="Kang B.C."/>
            <person name="Jo Y.D."/>
            <person name="Yang H.B."/>
            <person name="Jeong H.J."/>
            <person name="Kang W.H."/>
            <person name="Kwon J.K."/>
            <person name="Shin C."/>
            <person name="Lim J.Y."/>
            <person name="Park J.H."/>
            <person name="Huh J.H."/>
            <person name="Kim J.S."/>
            <person name="Kim B.D."/>
            <person name="Cohen O."/>
            <person name="Paran I."/>
            <person name="Suh M.C."/>
            <person name="Lee S.B."/>
            <person name="Kim Y.K."/>
            <person name="Shin Y."/>
            <person name="Noh S.J."/>
            <person name="Park J."/>
            <person name="Seo Y.S."/>
            <person name="Kwon S.Y."/>
            <person name="Kim H.A."/>
            <person name="Park J.M."/>
            <person name="Kim H.J."/>
            <person name="Choi S.B."/>
            <person name="Bosland P.W."/>
            <person name="Reeves G."/>
            <person name="Jo S.H."/>
            <person name="Lee B.W."/>
            <person name="Cho H.T."/>
            <person name="Choi H.S."/>
            <person name="Lee M.S."/>
            <person name="Yu Y."/>
            <person name="Do Choi Y."/>
            <person name="Park B.S."/>
            <person name="van Deynze A."/>
            <person name="Ashrafi H."/>
            <person name="Hill T."/>
            <person name="Kim W.T."/>
            <person name="Pai H.S."/>
            <person name="Ahn H.K."/>
            <person name="Yeam I."/>
            <person name="Giovannoni J.J."/>
            <person name="Rose J.K."/>
            <person name="Sorensen I."/>
            <person name="Lee S.J."/>
            <person name="Kim R.W."/>
            <person name="Choi I.Y."/>
            <person name="Choi B.S."/>
            <person name="Lim J.S."/>
            <person name="Lee Y.H."/>
            <person name="Choi D."/>
        </authorList>
    </citation>
    <scope>NUCLEOTIDE SEQUENCE [LARGE SCALE GENOMIC DNA]</scope>
    <source>
        <strain evidence="3">cv. CM334</strain>
    </source>
</reference>
<dbReference type="Gramene" id="PHT89647">
    <property type="protein sequence ID" value="PHT89647"/>
    <property type="gene ID" value="T459_04760"/>
</dbReference>
<protein>
    <submittedName>
        <fullName evidence="2">Uncharacterized protein</fullName>
    </submittedName>
</protein>
<comment type="caution">
    <text evidence="2">The sequence shown here is derived from an EMBL/GenBank/DDBJ whole genome shotgun (WGS) entry which is preliminary data.</text>
</comment>
<evidence type="ECO:0000313" key="3">
    <source>
        <dbReference type="Proteomes" id="UP000222542"/>
    </source>
</evidence>
<dbReference type="AlphaFoldDB" id="A0A2G3A5Y1"/>
<reference evidence="2 3" key="2">
    <citation type="journal article" date="2017" name="Genome Biol.">
        <title>New reference genome sequences of hot pepper reveal the massive evolution of plant disease-resistance genes by retroduplication.</title>
        <authorList>
            <person name="Kim S."/>
            <person name="Park J."/>
            <person name="Yeom S.I."/>
            <person name="Kim Y.M."/>
            <person name="Seo E."/>
            <person name="Kim K.T."/>
            <person name="Kim M.S."/>
            <person name="Lee J.M."/>
            <person name="Cheong K."/>
            <person name="Shin H.S."/>
            <person name="Kim S.B."/>
            <person name="Han K."/>
            <person name="Lee J."/>
            <person name="Park M."/>
            <person name="Lee H.A."/>
            <person name="Lee H.Y."/>
            <person name="Lee Y."/>
            <person name="Oh S."/>
            <person name="Lee J.H."/>
            <person name="Choi E."/>
            <person name="Choi E."/>
            <person name="Lee S.E."/>
            <person name="Jeon J."/>
            <person name="Kim H."/>
            <person name="Choi G."/>
            <person name="Song H."/>
            <person name="Lee J."/>
            <person name="Lee S.C."/>
            <person name="Kwon J.K."/>
            <person name="Lee H.Y."/>
            <person name="Koo N."/>
            <person name="Hong Y."/>
            <person name="Kim R.W."/>
            <person name="Kang W.H."/>
            <person name="Huh J.H."/>
            <person name="Kang B.C."/>
            <person name="Yang T.J."/>
            <person name="Lee Y.H."/>
            <person name="Bennetzen J.L."/>
            <person name="Choi D."/>
        </authorList>
    </citation>
    <scope>NUCLEOTIDE SEQUENCE [LARGE SCALE GENOMIC DNA]</scope>
    <source>
        <strain evidence="3">cv. CM334</strain>
    </source>
</reference>
<name>A0A2G3A5Y1_CAPAN</name>
<dbReference type="EMBL" id="AYRZ02000002">
    <property type="protein sequence ID" value="PHT89647.1"/>
    <property type="molecule type" value="Genomic_DNA"/>
</dbReference>
<organism evidence="2 3">
    <name type="scientific">Capsicum annuum</name>
    <name type="common">Capsicum pepper</name>
    <dbReference type="NCBI Taxonomy" id="4072"/>
    <lineage>
        <taxon>Eukaryota</taxon>
        <taxon>Viridiplantae</taxon>
        <taxon>Streptophyta</taxon>
        <taxon>Embryophyta</taxon>
        <taxon>Tracheophyta</taxon>
        <taxon>Spermatophyta</taxon>
        <taxon>Magnoliopsida</taxon>
        <taxon>eudicotyledons</taxon>
        <taxon>Gunneridae</taxon>
        <taxon>Pentapetalae</taxon>
        <taxon>asterids</taxon>
        <taxon>lamiids</taxon>
        <taxon>Solanales</taxon>
        <taxon>Solanaceae</taxon>
        <taxon>Solanoideae</taxon>
        <taxon>Capsiceae</taxon>
        <taxon>Capsicum</taxon>
    </lineage>
</organism>
<evidence type="ECO:0000313" key="2">
    <source>
        <dbReference type="EMBL" id="PHT89647.1"/>
    </source>
</evidence>
<dbReference type="Proteomes" id="UP000222542">
    <property type="component" value="Unassembled WGS sequence"/>
</dbReference>
<evidence type="ECO:0000256" key="1">
    <source>
        <dbReference type="SAM" id="MobiDB-lite"/>
    </source>
</evidence>
<dbReference type="STRING" id="4072.A0A2G3A5Y1"/>
<accession>A0A2G3A5Y1</accession>
<keyword evidence="3" id="KW-1185">Reference proteome</keyword>
<feature type="region of interest" description="Disordered" evidence="1">
    <location>
        <begin position="89"/>
        <end position="110"/>
    </location>
</feature>
<gene>
    <name evidence="2" type="ORF">T459_04760</name>
</gene>
<sequence>MLTLYLSESYAKKDLLLVRLHPSMANTIIGKEFILLTLPPGTFSLRVDPTFLLPYQAGAKHHYLAALQSPIGESSSDRWDKVLSMAMKEREMPGRQPLAQPGDSTLLARN</sequence>